<keyword evidence="5" id="KW-1185">Reference proteome</keyword>
<dbReference type="RefSeq" id="WP_213945434.1">
    <property type="nucleotide sequence ID" value="NZ_JAHCMY010000005.1"/>
</dbReference>
<evidence type="ECO:0000259" key="3">
    <source>
        <dbReference type="PROSITE" id="PS51724"/>
    </source>
</evidence>
<dbReference type="EMBL" id="JAHCMY010000005">
    <property type="protein sequence ID" value="MBS9524583.1"/>
    <property type="molecule type" value="Genomic_DNA"/>
</dbReference>
<dbReference type="Pfam" id="PF05036">
    <property type="entry name" value="SPOR"/>
    <property type="match status" value="1"/>
</dbReference>
<dbReference type="InterPro" id="IPR036680">
    <property type="entry name" value="SPOR-like_sf"/>
</dbReference>
<keyword evidence="2" id="KW-0812">Transmembrane</keyword>
<evidence type="ECO:0000256" key="2">
    <source>
        <dbReference type="SAM" id="Phobius"/>
    </source>
</evidence>
<feature type="compositionally biased region" description="Basic and acidic residues" evidence="1">
    <location>
        <begin position="81"/>
        <end position="92"/>
    </location>
</feature>
<comment type="caution">
    <text evidence="4">The sequence shown here is derived from an EMBL/GenBank/DDBJ whole genome shotgun (WGS) entry which is preliminary data.</text>
</comment>
<feature type="domain" description="SPOR" evidence="3">
    <location>
        <begin position="179"/>
        <end position="257"/>
    </location>
</feature>
<protein>
    <submittedName>
        <fullName evidence="4">SPOR domain-containing protein</fullName>
    </submittedName>
</protein>
<evidence type="ECO:0000256" key="1">
    <source>
        <dbReference type="SAM" id="MobiDB-lite"/>
    </source>
</evidence>
<sequence>MAEKDNQNTPSNEDADKDFGLPKVKITPLQPSESKEEKPSETPIAPVSKPEPKQPEAEQPKKQEPEKKKQESTPVAAAPKVEAKKPEKDKDQTTTFSSVSKKEEKKKDGKKGWVWAALILLFLGFAAVLFWYVYLNEEPAPAPQVTEQPAPTPPPVVEEEEPVVEEEPETFTLTQIKSRAEAPRYFLVVGSFIDEDMALDYSERLIEKGINTYIVYPYGQIAYYRLAVGEFENVALALEELERVQADYQENLWVLKY</sequence>
<dbReference type="GO" id="GO:0042834">
    <property type="term" value="F:peptidoglycan binding"/>
    <property type="evidence" value="ECO:0007669"/>
    <property type="project" value="InterPro"/>
</dbReference>
<dbReference type="InterPro" id="IPR007730">
    <property type="entry name" value="SPOR-like_dom"/>
</dbReference>
<dbReference type="SUPFAM" id="SSF110997">
    <property type="entry name" value="Sporulation related repeat"/>
    <property type="match status" value="1"/>
</dbReference>
<feature type="transmembrane region" description="Helical" evidence="2">
    <location>
        <begin position="112"/>
        <end position="134"/>
    </location>
</feature>
<dbReference type="Gene3D" id="3.30.70.1070">
    <property type="entry name" value="Sporulation related repeat"/>
    <property type="match status" value="1"/>
</dbReference>
<organism evidence="4 5">
    <name type="scientific">Litoribacter ruber</name>
    <dbReference type="NCBI Taxonomy" id="702568"/>
    <lineage>
        <taxon>Bacteria</taxon>
        <taxon>Pseudomonadati</taxon>
        <taxon>Bacteroidota</taxon>
        <taxon>Cytophagia</taxon>
        <taxon>Cytophagales</taxon>
        <taxon>Cyclobacteriaceae</taxon>
        <taxon>Litoribacter</taxon>
    </lineage>
</organism>
<gene>
    <name evidence="4" type="ORF">KI659_11235</name>
</gene>
<feature type="region of interest" description="Disordered" evidence="1">
    <location>
        <begin position="142"/>
        <end position="162"/>
    </location>
</feature>
<keyword evidence="2" id="KW-0472">Membrane</keyword>
<feature type="region of interest" description="Disordered" evidence="1">
    <location>
        <begin position="1"/>
        <end position="103"/>
    </location>
</feature>
<dbReference type="PROSITE" id="PS51724">
    <property type="entry name" value="SPOR"/>
    <property type="match status" value="1"/>
</dbReference>
<reference evidence="4 5" key="1">
    <citation type="submission" date="2021-05" db="EMBL/GenBank/DDBJ databases">
        <authorList>
            <person name="Zhang Z.D."/>
            <person name="Osman G."/>
        </authorList>
    </citation>
    <scope>NUCLEOTIDE SEQUENCE [LARGE SCALE GENOMIC DNA]</scope>
    <source>
        <strain evidence="4 5">KCTC 32217</strain>
    </source>
</reference>
<accession>A0AAP2CH51</accession>
<dbReference type="AlphaFoldDB" id="A0AAP2CH51"/>
<name>A0AAP2CH51_9BACT</name>
<evidence type="ECO:0000313" key="5">
    <source>
        <dbReference type="Proteomes" id="UP001319104"/>
    </source>
</evidence>
<keyword evidence="2" id="KW-1133">Transmembrane helix</keyword>
<feature type="compositionally biased region" description="Basic and acidic residues" evidence="1">
    <location>
        <begin position="50"/>
        <end position="71"/>
    </location>
</feature>
<evidence type="ECO:0000313" key="4">
    <source>
        <dbReference type="EMBL" id="MBS9524583.1"/>
    </source>
</evidence>
<dbReference type="Proteomes" id="UP001319104">
    <property type="component" value="Unassembled WGS sequence"/>
</dbReference>
<proteinExistence type="predicted"/>